<feature type="domain" description="YdbS-like PH" evidence="2">
    <location>
        <begin position="253"/>
        <end position="336"/>
    </location>
</feature>
<organism evidence="3 4">
    <name type="scientific">Arenimonas maotaiensis</name>
    <dbReference type="NCBI Taxonomy" id="1446479"/>
    <lineage>
        <taxon>Bacteria</taxon>
        <taxon>Pseudomonadati</taxon>
        <taxon>Pseudomonadota</taxon>
        <taxon>Gammaproteobacteria</taxon>
        <taxon>Lysobacterales</taxon>
        <taxon>Lysobacteraceae</taxon>
        <taxon>Arenimonas</taxon>
    </lineage>
</organism>
<dbReference type="PANTHER" id="PTHR34473">
    <property type="entry name" value="UPF0699 TRANSMEMBRANE PROTEIN YDBS"/>
    <property type="match status" value="1"/>
</dbReference>
<comment type="caution">
    <text evidence="3">The sequence shown here is derived from an EMBL/GenBank/DDBJ whole genome shotgun (WGS) entry which is preliminary data.</text>
</comment>
<dbReference type="Proteomes" id="UP000632858">
    <property type="component" value="Unassembled WGS sequence"/>
</dbReference>
<keyword evidence="1" id="KW-0812">Transmembrane</keyword>
<feature type="domain" description="YdbS-like PH" evidence="2">
    <location>
        <begin position="57"/>
        <end position="134"/>
    </location>
</feature>
<feature type="transmembrane region" description="Helical" evidence="1">
    <location>
        <begin position="367"/>
        <end position="390"/>
    </location>
</feature>
<evidence type="ECO:0000259" key="2">
    <source>
        <dbReference type="Pfam" id="PF03703"/>
    </source>
</evidence>
<feature type="transmembrane region" description="Helical" evidence="1">
    <location>
        <begin position="12"/>
        <end position="32"/>
    </location>
</feature>
<evidence type="ECO:0000313" key="4">
    <source>
        <dbReference type="Proteomes" id="UP000632858"/>
    </source>
</evidence>
<feature type="transmembrane region" description="Helical" evidence="1">
    <location>
        <begin position="38"/>
        <end position="58"/>
    </location>
</feature>
<evidence type="ECO:0000256" key="1">
    <source>
        <dbReference type="SAM" id="Phobius"/>
    </source>
</evidence>
<reference evidence="3" key="1">
    <citation type="journal article" date="2014" name="Int. J. Syst. Evol. Microbiol.">
        <title>Complete genome sequence of Corynebacterium casei LMG S-19264T (=DSM 44701T), isolated from a smear-ripened cheese.</title>
        <authorList>
            <consortium name="US DOE Joint Genome Institute (JGI-PGF)"/>
            <person name="Walter F."/>
            <person name="Albersmeier A."/>
            <person name="Kalinowski J."/>
            <person name="Ruckert C."/>
        </authorList>
    </citation>
    <scope>NUCLEOTIDE SEQUENCE</scope>
    <source>
        <strain evidence="3">CGMCC 1.12726</strain>
    </source>
</reference>
<keyword evidence="1" id="KW-0472">Membrane</keyword>
<dbReference type="Pfam" id="PF03703">
    <property type="entry name" value="bPH_2"/>
    <property type="match status" value="3"/>
</dbReference>
<dbReference type="EMBL" id="BMFO01000003">
    <property type="protein sequence ID" value="GGF95510.1"/>
    <property type="molecule type" value="Genomic_DNA"/>
</dbReference>
<dbReference type="InterPro" id="IPR014529">
    <property type="entry name" value="UCP026631"/>
</dbReference>
<dbReference type="AlphaFoldDB" id="A0A917CQT4"/>
<dbReference type="InterPro" id="IPR005182">
    <property type="entry name" value="YdbS-like_PH"/>
</dbReference>
<keyword evidence="4" id="KW-1185">Reference proteome</keyword>
<feature type="transmembrane region" description="Helical" evidence="1">
    <location>
        <begin position="226"/>
        <end position="251"/>
    </location>
</feature>
<dbReference type="PANTHER" id="PTHR34473:SF2">
    <property type="entry name" value="UPF0699 TRANSMEMBRANE PROTEIN YDBT"/>
    <property type="match status" value="1"/>
</dbReference>
<gene>
    <name evidence="3" type="ORF">GCM10010960_16460</name>
</gene>
<name>A0A917CQT4_9GAMM</name>
<accession>A0A917CQT4</accession>
<sequence>MPEQRLHPLSWLFELFNVLKQFIVPLLILLFTGRGDRYEFWGLIGAGVMVPLAVARYYSFRYRIGADRIVIRSGLLQRTVRDIAFTRIQNVSLHRNPLHRLMGVAEVRLETGGGDKEEGRMRVLGLPEAERLRQLVRSGEAETPPAGAGVADDDAGNAADAPLLQLDWRELLKLGLVSNKGMVLVAAGLGAAFQFDQGLARATLNRAAGWLWNQGAELTAIGPARYALAGLLVLLVAFVALRLISVAQAFLHYHGFTLRADRQRLSLARGLLNRFEGALPRTRIQAWTLRQSWLQRQVARFDLRVDAAGGKGAKSETMEAHWQLAPIADAEQVAGIINTVLPARAWPVDGWRPLHPDAWKREFKAPALFLLVPAAILVYWLHAWGLLLLLSHPWLWFQSKQWAKHAGYSYGNGLIAVREGWIGKTWRFAEVRKVQAVYLKQSPFDRRHGMATVFCDTVNAGSFEPPLAVRYLPLAEAVALHDAIAAAIAE</sequence>
<dbReference type="PIRSF" id="PIRSF026631">
    <property type="entry name" value="UCP026631"/>
    <property type="match status" value="1"/>
</dbReference>
<evidence type="ECO:0000313" key="3">
    <source>
        <dbReference type="EMBL" id="GGF95510.1"/>
    </source>
</evidence>
<proteinExistence type="predicted"/>
<keyword evidence="1" id="KW-1133">Transmembrane helix</keyword>
<protein>
    <submittedName>
        <fullName evidence="3">Membrane protein</fullName>
    </submittedName>
</protein>
<reference evidence="3" key="2">
    <citation type="submission" date="2020-09" db="EMBL/GenBank/DDBJ databases">
        <authorList>
            <person name="Sun Q."/>
            <person name="Zhou Y."/>
        </authorList>
    </citation>
    <scope>NUCLEOTIDE SEQUENCE</scope>
    <source>
        <strain evidence="3">CGMCC 1.12726</strain>
    </source>
</reference>
<feature type="domain" description="YdbS-like PH" evidence="2">
    <location>
        <begin position="404"/>
        <end position="481"/>
    </location>
</feature>